<dbReference type="Proteomes" id="UP000663193">
    <property type="component" value="Chromosome 5"/>
</dbReference>
<dbReference type="AlphaFoldDB" id="A0A7U2EYE9"/>
<evidence type="ECO:0000256" key="1">
    <source>
        <dbReference type="SAM" id="MobiDB-lite"/>
    </source>
</evidence>
<reference evidence="4" key="1">
    <citation type="journal article" date="2021" name="BMC Genomics">
        <title>Chromosome-level genome assembly and manually-curated proteome of model necrotroph Parastagonospora nodorum Sn15 reveals a genome-wide trove of candidate effector homologs, and redundancy of virulence-related functions within an accessory chromosome.</title>
        <authorList>
            <person name="Bertazzoni S."/>
            <person name="Jones D.A.B."/>
            <person name="Phan H.T."/>
            <person name="Tan K.-C."/>
            <person name="Hane J.K."/>
        </authorList>
    </citation>
    <scope>NUCLEOTIDE SEQUENCE [LARGE SCALE GENOMIC DNA]</scope>
    <source>
        <strain evidence="4">SN15 / ATCC MYA-4574 / FGSC 10173)</strain>
    </source>
</reference>
<feature type="region of interest" description="Disordered" evidence="1">
    <location>
        <begin position="187"/>
        <end position="208"/>
    </location>
</feature>
<dbReference type="EMBL" id="CP069027">
    <property type="protein sequence ID" value="QRC95237.1"/>
    <property type="molecule type" value="Genomic_DNA"/>
</dbReference>
<dbReference type="Gene3D" id="3.30.710.10">
    <property type="entry name" value="Potassium Channel Kv1.1, Chain A"/>
    <property type="match status" value="1"/>
</dbReference>
<dbReference type="SUPFAM" id="SSF54695">
    <property type="entry name" value="POZ domain"/>
    <property type="match status" value="1"/>
</dbReference>
<protein>
    <recommendedName>
        <fullName evidence="2">BTB domain-containing protein</fullName>
    </recommendedName>
</protein>
<evidence type="ECO:0000313" key="3">
    <source>
        <dbReference type="EMBL" id="QRC95237.1"/>
    </source>
</evidence>
<dbReference type="PANTHER" id="PTHR47843:SF7">
    <property type="entry name" value="BTB DOMAIN-CONTAINING PROTEIN"/>
    <property type="match status" value="1"/>
</dbReference>
<organism evidence="3 4">
    <name type="scientific">Phaeosphaeria nodorum (strain SN15 / ATCC MYA-4574 / FGSC 10173)</name>
    <name type="common">Glume blotch fungus</name>
    <name type="synonym">Parastagonospora nodorum</name>
    <dbReference type="NCBI Taxonomy" id="321614"/>
    <lineage>
        <taxon>Eukaryota</taxon>
        <taxon>Fungi</taxon>
        <taxon>Dikarya</taxon>
        <taxon>Ascomycota</taxon>
        <taxon>Pezizomycotina</taxon>
        <taxon>Dothideomycetes</taxon>
        <taxon>Pleosporomycetidae</taxon>
        <taxon>Pleosporales</taxon>
        <taxon>Pleosporineae</taxon>
        <taxon>Phaeosphaeriaceae</taxon>
        <taxon>Parastagonospora</taxon>
    </lineage>
</organism>
<dbReference type="VEuPathDB" id="FungiDB:JI435_431960"/>
<dbReference type="InterPro" id="IPR000210">
    <property type="entry name" value="BTB/POZ_dom"/>
</dbReference>
<accession>A0A7U2EYE9</accession>
<gene>
    <name evidence="3" type="ORF">JI435_431960</name>
</gene>
<sequence length="321" mass="37329">MANRTSMLELWQATKVTRTAKPAEAAKATPAAINPAWYKNLKLSDITIVYGFNGEKRFDAHRFVLCNASQWFMNASSNPLFNEAHDRTITLQEDYPEALDALFEFAYKGKYQRGIRSTVQSFLLHARVFIVADKYMADDLEVWALKKFEDLCKYECESRHMSFFKFAVQQLWEHDNLLGFNQQHSDENARYRKEQEEKDHEDYEEITESEYENDEVYDQSDPGWEIDDDEVDEAGYTSDEGKALDKIANEPESHDPLDRLRAVVVEYILQLLGRGEEDDDPLYFKILCRDIPAFATDFMATMLSGKVRFEYGPRYSRSGKS</sequence>
<dbReference type="InterPro" id="IPR011333">
    <property type="entry name" value="SKP1/BTB/POZ_sf"/>
</dbReference>
<dbReference type="CDD" id="cd18186">
    <property type="entry name" value="BTB_POZ_ZBTB_KLHL-like"/>
    <property type="match status" value="1"/>
</dbReference>
<dbReference type="RefSeq" id="XP_001793532.1">
    <property type="nucleotide sequence ID" value="XM_001793480.1"/>
</dbReference>
<proteinExistence type="predicted"/>
<dbReference type="Pfam" id="PF00651">
    <property type="entry name" value="BTB"/>
    <property type="match status" value="1"/>
</dbReference>
<dbReference type="PANTHER" id="PTHR47843">
    <property type="entry name" value="BTB DOMAIN-CONTAINING PROTEIN-RELATED"/>
    <property type="match status" value="1"/>
</dbReference>
<dbReference type="OrthoDB" id="3677217at2759"/>
<dbReference type="KEGG" id="pno:SNOG_02938"/>
<name>A0A7U2EYE9_PHANO</name>
<feature type="domain" description="BTB" evidence="2">
    <location>
        <begin position="44"/>
        <end position="115"/>
    </location>
</feature>
<feature type="compositionally biased region" description="Basic and acidic residues" evidence="1">
    <location>
        <begin position="187"/>
        <end position="201"/>
    </location>
</feature>
<evidence type="ECO:0000313" key="4">
    <source>
        <dbReference type="Proteomes" id="UP000663193"/>
    </source>
</evidence>
<keyword evidence="4" id="KW-1185">Reference proteome</keyword>
<dbReference type="PROSITE" id="PS50097">
    <property type="entry name" value="BTB"/>
    <property type="match status" value="1"/>
</dbReference>
<evidence type="ECO:0000259" key="2">
    <source>
        <dbReference type="PROSITE" id="PS50097"/>
    </source>
</evidence>